<dbReference type="GO" id="GO:0006259">
    <property type="term" value="P:DNA metabolic process"/>
    <property type="evidence" value="ECO:0007669"/>
    <property type="project" value="UniProtKB-ARBA"/>
</dbReference>
<sequence length="270" mass="31775">MSLPPKIETLRRASVFNKKTRKRAIEKLKKDKSYLMKCLKEDIKENIIFRNYEDYLISVVLEEENKMQRFKPFPRQKAFSSKDFLSYYIQDLKNTPKEGKIRKVGVFDTETTDITGYIISYAVVIQDMEDLSTKEIYELLNPEAKISEEAFSVHKISQEELKNKPTFKEKKDEILNIFNSLDMVVGHNVLYDFGVLKRELERINHFPNVIDIPIFDTMYYAADVVVLEKKKMPRLEEAIAFFFGKKNINYHNALEDVKATLKVFNKLLES</sequence>
<dbReference type="EMBL" id="BDME01000007">
    <property type="protein sequence ID" value="GAX88308.1"/>
    <property type="molecule type" value="Genomic_DNA"/>
</dbReference>
<accession>A0A292YG23</accession>
<gene>
    <name evidence="5" type="ORF">LNAT_P1604</name>
</gene>
<dbReference type="Pfam" id="PF00929">
    <property type="entry name" value="RNase_T"/>
    <property type="match status" value="1"/>
</dbReference>
<evidence type="ECO:0000256" key="1">
    <source>
        <dbReference type="ARBA" id="ARBA00022722"/>
    </source>
</evidence>
<reference evidence="5 6" key="1">
    <citation type="journal article" date="2017" name="Syst. Appl. Microbiol.">
        <title>Lebetimonas natsushimae sp. nov., a novel strictly anaerobic, moderately thermophilic chemoautotroph isolated from a deep-sea hydrothermal vent polychaete nest in the Mid-Okinawa Trough.</title>
        <authorList>
            <person name="Nagata R."/>
            <person name="Takaki Y."/>
            <person name="Tame A."/>
            <person name="Nunoura T."/>
            <person name="Muto H."/>
            <person name="Mino S."/>
            <person name="Sawayama S."/>
            <person name="Takai K."/>
            <person name="Nakagawa S."/>
        </authorList>
    </citation>
    <scope>NUCLEOTIDE SEQUENCE [LARGE SCALE GENOMIC DNA]</scope>
    <source>
        <strain evidence="5 6">HS1857</strain>
    </source>
</reference>
<dbReference type="CDD" id="cd06127">
    <property type="entry name" value="DEDDh"/>
    <property type="match status" value="1"/>
</dbReference>
<dbReference type="GO" id="GO:0008408">
    <property type="term" value="F:3'-5' exonuclease activity"/>
    <property type="evidence" value="ECO:0007669"/>
    <property type="project" value="TreeGrafter"/>
</dbReference>
<organism evidence="5 6">
    <name type="scientific">Lebetimonas natsushimae</name>
    <dbReference type="NCBI Taxonomy" id="1936991"/>
    <lineage>
        <taxon>Bacteria</taxon>
        <taxon>Pseudomonadati</taxon>
        <taxon>Campylobacterota</taxon>
        <taxon>Epsilonproteobacteria</taxon>
        <taxon>Nautiliales</taxon>
        <taxon>Nautiliaceae</taxon>
        <taxon>Lebetimonas</taxon>
    </lineage>
</organism>
<evidence type="ECO:0000313" key="6">
    <source>
        <dbReference type="Proteomes" id="UP000217944"/>
    </source>
</evidence>
<dbReference type="Gene3D" id="3.30.420.10">
    <property type="entry name" value="Ribonuclease H-like superfamily/Ribonuclease H"/>
    <property type="match status" value="1"/>
</dbReference>
<dbReference type="OrthoDB" id="9776650at2"/>
<dbReference type="SUPFAM" id="SSF53098">
    <property type="entry name" value="Ribonuclease H-like"/>
    <property type="match status" value="1"/>
</dbReference>
<dbReference type="Proteomes" id="UP000217944">
    <property type="component" value="Unassembled WGS sequence"/>
</dbReference>
<keyword evidence="1" id="KW-0540">Nuclease</keyword>
<dbReference type="SMART" id="SM00479">
    <property type="entry name" value="EXOIII"/>
    <property type="match status" value="1"/>
</dbReference>
<name>A0A292YG23_9BACT</name>
<keyword evidence="3" id="KW-0269">Exonuclease</keyword>
<dbReference type="PANTHER" id="PTHR30231:SF4">
    <property type="entry name" value="PROTEIN NEN2"/>
    <property type="match status" value="1"/>
</dbReference>
<evidence type="ECO:0000259" key="4">
    <source>
        <dbReference type="SMART" id="SM00479"/>
    </source>
</evidence>
<proteinExistence type="predicted"/>
<comment type="caution">
    <text evidence="5">The sequence shown here is derived from an EMBL/GenBank/DDBJ whole genome shotgun (WGS) entry which is preliminary data.</text>
</comment>
<keyword evidence="2" id="KW-0378">Hydrolase</keyword>
<evidence type="ECO:0000313" key="5">
    <source>
        <dbReference type="EMBL" id="GAX88308.1"/>
    </source>
</evidence>
<dbReference type="AlphaFoldDB" id="A0A292YG23"/>
<keyword evidence="6" id="KW-1185">Reference proteome</keyword>
<dbReference type="RefSeq" id="WP_096260135.1">
    <property type="nucleotide sequence ID" value="NZ_BDME01000007.1"/>
</dbReference>
<dbReference type="InterPro" id="IPR036397">
    <property type="entry name" value="RNaseH_sf"/>
</dbReference>
<feature type="domain" description="Exonuclease" evidence="4">
    <location>
        <begin position="103"/>
        <end position="270"/>
    </location>
</feature>
<evidence type="ECO:0000256" key="2">
    <source>
        <dbReference type="ARBA" id="ARBA00022801"/>
    </source>
</evidence>
<protein>
    <recommendedName>
        <fullName evidence="4">Exonuclease domain-containing protein</fullName>
    </recommendedName>
</protein>
<dbReference type="GO" id="GO:0003676">
    <property type="term" value="F:nucleic acid binding"/>
    <property type="evidence" value="ECO:0007669"/>
    <property type="project" value="InterPro"/>
</dbReference>
<dbReference type="InterPro" id="IPR013520">
    <property type="entry name" value="Ribonucl_H"/>
</dbReference>
<evidence type="ECO:0000256" key="3">
    <source>
        <dbReference type="ARBA" id="ARBA00022839"/>
    </source>
</evidence>
<dbReference type="InterPro" id="IPR012337">
    <property type="entry name" value="RNaseH-like_sf"/>
</dbReference>
<dbReference type="PANTHER" id="PTHR30231">
    <property type="entry name" value="DNA POLYMERASE III SUBUNIT EPSILON"/>
    <property type="match status" value="1"/>
</dbReference>